<evidence type="ECO:0000256" key="8">
    <source>
        <dbReference type="ARBA" id="ARBA00022723"/>
    </source>
</evidence>
<dbReference type="GO" id="GO:0003852">
    <property type="term" value="F:2-isopropylmalate synthase activity"/>
    <property type="evidence" value="ECO:0007669"/>
    <property type="project" value="UniProtKB-UniRule"/>
</dbReference>
<dbReference type="UniPathway" id="UPA00048">
    <property type="reaction ID" value="UER00070"/>
</dbReference>
<dbReference type="CDD" id="cd07940">
    <property type="entry name" value="DRE_TIM_IPMS"/>
    <property type="match status" value="1"/>
</dbReference>
<name>A0A0F5JNU1_9BACT</name>
<dbReference type="SUPFAM" id="SSF110921">
    <property type="entry name" value="2-isopropylmalate synthase LeuA, allosteric (dimerisation) domain"/>
    <property type="match status" value="1"/>
</dbReference>
<dbReference type="InterPro" id="IPR036230">
    <property type="entry name" value="LeuA_allosteric_dom_sf"/>
</dbReference>
<evidence type="ECO:0000256" key="2">
    <source>
        <dbReference type="ARBA" id="ARBA00009396"/>
    </source>
</evidence>
<dbReference type="GO" id="GO:0005737">
    <property type="term" value="C:cytoplasm"/>
    <property type="evidence" value="ECO:0007669"/>
    <property type="project" value="UniProtKB-UniRule"/>
</dbReference>
<protein>
    <recommendedName>
        <fullName evidence="4 11">2-isopropylmalate synthase</fullName>
        <ecNumber evidence="3 11">2.3.3.13</ecNumber>
    </recommendedName>
    <alternativeName>
        <fullName evidence="11">Alpha-IPM synthase</fullName>
    </alternativeName>
    <alternativeName>
        <fullName evidence="11">Alpha-isopropylmalate synthase</fullName>
    </alternativeName>
</protein>
<dbReference type="STRING" id="927665.HMPREF1535_00532"/>
<dbReference type="PANTHER" id="PTHR10277">
    <property type="entry name" value="HOMOCITRATE SYNTHASE-RELATED"/>
    <property type="match status" value="1"/>
</dbReference>
<feature type="binding site" evidence="11">
    <location>
        <position position="238"/>
    </location>
    <ligand>
        <name>Mn(2+)</name>
        <dbReference type="ChEBI" id="CHEBI:29035"/>
    </ligand>
</feature>
<dbReference type="InterPro" id="IPR000891">
    <property type="entry name" value="PYR_CT"/>
</dbReference>
<dbReference type="PROSITE" id="PS50991">
    <property type="entry name" value="PYR_CT"/>
    <property type="match status" value="1"/>
</dbReference>
<evidence type="ECO:0000256" key="6">
    <source>
        <dbReference type="ARBA" id="ARBA00022605"/>
    </source>
</evidence>
<dbReference type="EMBL" id="AQHV01000002">
    <property type="protein sequence ID" value="KKB59448.1"/>
    <property type="molecule type" value="Genomic_DNA"/>
</dbReference>
<proteinExistence type="inferred from homology"/>
<dbReference type="PATRIC" id="fig|927665.4.peg.535"/>
<evidence type="ECO:0000256" key="1">
    <source>
        <dbReference type="ARBA" id="ARBA00004689"/>
    </source>
</evidence>
<comment type="cofactor">
    <cofactor evidence="11">
        <name>Mn(2+)</name>
        <dbReference type="ChEBI" id="CHEBI:29035"/>
    </cofactor>
</comment>
<evidence type="ECO:0000256" key="9">
    <source>
        <dbReference type="ARBA" id="ARBA00023211"/>
    </source>
</evidence>
<dbReference type="FunFam" id="3.20.20.70:FF:000010">
    <property type="entry name" value="2-isopropylmalate synthase"/>
    <property type="match status" value="1"/>
</dbReference>
<dbReference type="GeneID" id="69981774"/>
<evidence type="ECO:0000313" key="13">
    <source>
        <dbReference type="EMBL" id="KKB59448.1"/>
    </source>
</evidence>
<keyword evidence="7 11" id="KW-0808">Transferase</keyword>
<dbReference type="InterPro" id="IPR013709">
    <property type="entry name" value="2-isopropylmalate_synth_dimer"/>
</dbReference>
<evidence type="ECO:0000256" key="3">
    <source>
        <dbReference type="ARBA" id="ARBA00012973"/>
    </source>
</evidence>
<comment type="subunit">
    <text evidence="11">Homodimer.</text>
</comment>
<dbReference type="GO" id="GO:0003985">
    <property type="term" value="F:acetyl-CoA C-acetyltransferase activity"/>
    <property type="evidence" value="ECO:0007669"/>
    <property type="project" value="UniProtKB-UniRule"/>
</dbReference>
<comment type="caution">
    <text evidence="13">The sequence shown here is derived from an EMBL/GenBank/DDBJ whole genome shotgun (WGS) entry which is preliminary data.</text>
</comment>
<dbReference type="SMART" id="SM00917">
    <property type="entry name" value="LeuA_dimer"/>
    <property type="match status" value="1"/>
</dbReference>
<dbReference type="AlphaFoldDB" id="A0A0F5JNU1"/>
<dbReference type="Gene3D" id="1.10.238.260">
    <property type="match status" value="1"/>
</dbReference>
<comment type="pathway">
    <text evidence="1 11">Amino-acid biosynthesis; L-leucine biosynthesis; L-leucine from 3-methyl-2-oxobutanoate: step 1/4.</text>
</comment>
<dbReference type="FunFam" id="1.10.238.260:FF:000001">
    <property type="entry name" value="2-isopropylmalate synthase"/>
    <property type="match status" value="1"/>
</dbReference>
<dbReference type="Gene3D" id="3.30.160.740">
    <property type="match status" value="1"/>
</dbReference>
<feature type="region of interest" description="Regulatory domain" evidence="11">
    <location>
        <begin position="389"/>
        <end position="498"/>
    </location>
</feature>
<dbReference type="RefSeq" id="WP_007654474.1">
    <property type="nucleotide sequence ID" value="NZ_KQ033912.1"/>
</dbReference>
<dbReference type="Pfam" id="PF22617">
    <property type="entry name" value="HCS_D2"/>
    <property type="match status" value="1"/>
</dbReference>
<dbReference type="Gene3D" id="3.20.20.70">
    <property type="entry name" value="Aldolase class I"/>
    <property type="match status" value="1"/>
</dbReference>
<keyword evidence="9 11" id="KW-0464">Manganese</keyword>
<gene>
    <name evidence="11" type="primary">leuA</name>
    <name evidence="13" type="ORF">HMPREF1535_00532</name>
</gene>
<dbReference type="GO" id="GO:0009098">
    <property type="term" value="P:L-leucine biosynthetic process"/>
    <property type="evidence" value="ECO:0007669"/>
    <property type="project" value="UniProtKB-UniRule"/>
</dbReference>
<evidence type="ECO:0000256" key="7">
    <source>
        <dbReference type="ARBA" id="ARBA00022679"/>
    </source>
</evidence>
<evidence type="ECO:0000256" key="5">
    <source>
        <dbReference type="ARBA" id="ARBA00022430"/>
    </source>
</evidence>
<feature type="binding site" evidence="11">
    <location>
        <position position="14"/>
    </location>
    <ligand>
        <name>Mn(2+)</name>
        <dbReference type="ChEBI" id="CHEBI:29035"/>
    </ligand>
</feature>
<sequence length="498" mass="54645">MSDRLFIFDTTLRDGEQVPGCQLNSIEKIQVARALEELGVDVIEAGFPVSSPGDFNSVVEISKAVTWPTICALTRAVEKDIDVAAEALKFAKRGRIHTGIGTSDYHIRYKFNSNQDEILERAIAATKYAKRYVEDIEFYCEDAGRTDNAYLARVVEAVIKAGATVVNIPDTTGYCLPDEYGEKIKYLMEHVDGIQHAIISTHCHNDLGMATANTVQGVLNGARQVEVTINGIGERAGNTSLEEVAMIFRSHKERGIETNINTTKIYGISRTVSSLMNMPVQPNKAIVGRNAFAHSSGIHQDGVLKNRESYEIIDPKDVGIDDNAIVLTARSGRAALKHRLSVLGVELDQEKLDKVYQEFLKLADRKKDINDDDVLMLAGKDRTAMHRIKLEYLQVTSGVGLQSVASVCLNIAGEKFEAAASGNGPVDAAIKAVKSIIHRTMTIQEFLIQAINKGSDDMGKVHMQVEYDGNNYYGFAANTDIIAASVEAFIDAINKFVK</sequence>
<evidence type="ECO:0000313" key="14">
    <source>
        <dbReference type="Proteomes" id="UP000033047"/>
    </source>
</evidence>
<dbReference type="InterPro" id="IPR002034">
    <property type="entry name" value="AIPM/Hcit_synth_CS"/>
</dbReference>
<comment type="function">
    <text evidence="11">Catalyzes the condensation of the acetyl group of acetyl-CoA with 3-methyl-2-oxobutanoate (2-ketoisovalerate) to form 3-carboxy-3-hydroxy-4-methylpentanoate (2-isopropylmalate).</text>
</comment>
<dbReference type="InterPro" id="IPR013785">
    <property type="entry name" value="Aldolase_TIM"/>
</dbReference>
<dbReference type="EC" id="2.3.3.13" evidence="3 11"/>
<organism evidence="13 14">
    <name type="scientific">Parabacteroides goldsteinii DSM 19448 = WAL 12034</name>
    <dbReference type="NCBI Taxonomy" id="927665"/>
    <lineage>
        <taxon>Bacteria</taxon>
        <taxon>Pseudomonadati</taxon>
        <taxon>Bacteroidota</taxon>
        <taxon>Bacteroidia</taxon>
        <taxon>Bacteroidales</taxon>
        <taxon>Tannerellaceae</taxon>
        <taxon>Parabacteroides</taxon>
    </lineage>
</organism>
<keyword evidence="6 11" id="KW-0028">Amino-acid biosynthesis</keyword>
<dbReference type="NCBIfam" id="NF002086">
    <property type="entry name" value="PRK00915.1-3"/>
    <property type="match status" value="1"/>
</dbReference>
<feature type="binding site" evidence="11">
    <location>
        <position position="204"/>
    </location>
    <ligand>
        <name>Mn(2+)</name>
        <dbReference type="ChEBI" id="CHEBI:29035"/>
    </ligand>
</feature>
<keyword evidence="8 11" id="KW-0479">Metal-binding</keyword>
<dbReference type="HOGENOM" id="CLU_022158_0_1_10"/>
<feature type="domain" description="Pyruvate carboxyltransferase" evidence="12">
    <location>
        <begin position="5"/>
        <end position="266"/>
    </location>
</feature>
<keyword evidence="5 11" id="KW-0432">Leucine biosynthesis</keyword>
<keyword evidence="11" id="KW-0963">Cytoplasm</keyword>
<evidence type="ECO:0000256" key="11">
    <source>
        <dbReference type="HAMAP-Rule" id="MF_01025"/>
    </source>
</evidence>
<dbReference type="InterPro" id="IPR005671">
    <property type="entry name" value="LeuA_bact_synth"/>
</dbReference>
<dbReference type="Pfam" id="PF08502">
    <property type="entry name" value="LeuA_dimer"/>
    <property type="match status" value="1"/>
</dbReference>
<evidence type="ECO:0000256" key="10">
    <source>
        <dbReference type="ARBA" id="ARBA00023304"/>
    </source>
</evidence>
<comment type="similarity">
    <text evidence="2 11">Belongs to the alpha-IPM synthase/homocitrate synthase family. LeuA type 1 subfamily.</text>
</comment>
<dbReference type="Proteomes" id="UP000033047">
    <property type="component" value="Unassembled WGS sequence"/>
</dbReference>
<evidence type="ECO:0000256" key="4">
    <source>
        <dbReference type="ARBA" id="ARBA00018198"/>
    </source>
</evidence>
<feature type="binding site" evidence="11">
    <location>
        <position position="202"/>
    </location>
    <ligand>
        <name>Mn(2+)</name>
        <dbReference type="ChEBI" id="CHEBI:29035"/>
    </ligand>
</feature>
<dbReference type="Pfam" id="PF00682">
    <property type="entry name" value="HMGL-like"/>
    <property type="match status" value="1"/>
</dbReference>
<reference evidence="13 14" key="1">
    <citation type="submission" date="2013-04" db="EMBL/GenBank/DDBJ databases">
        <title>The Genome Sequence of Parabacteroides goldsteinii DSM 19448.</title>
        <authorList>
            <consortium name="The Broad Institute Genomics Platform"/>
            <person name="Earl A."/>
            <person name="Ward D."/>
            <person name="Feldgarden M."/>
            <person name="Gevers D."/>
            <person name="Martens E."/>
            <person name="Sakamoto M."/>
            <person name="Benno Y."/>
            <person name="Song Y."/>
            <person name="Liu C."/>
            <person name="Lee J."/>
            <person name="Bolanos M."/>
            <person name="Vaisanen M.L."/>
            <person name="Finegold S.M."/>
            <person name="Walker B."/>
            <person name="Young S."/>
            <person name="Zeng Q."/>
            <person name="Gargeya S."/>
            <person name="Fitzgerald M."/>
            <person name="Haas B."/>
            <person name="Abouelleil A."/>
            <person name="Allen A.W."/>
            <person name="Alvarado L."/>
            <person name="Arachchi H.M."/>
            <person name="Berlin A.M."/>
            <person name="Chapman S.B."/>
            <person name="Gainer-Dewar J."/>
            <person name="Goldberg J."/>
            <person name="Griggs A."/>
            <person name="Gujja S."/>
            <person name="Hansen M."/>
            <person name="Howarth C."/>
            <person name="Imamovic A."/>
            <person name="Ireland A."/>
            <person name="Larimer J."/>
            <person name="McCowan C."/>
            <person name="Murphy C."/>
            <person name="Pearson M."/>
            <person name="Poon T.W."/>
            <person name="Priest M."/>
            <person name="Roberts A."/>
            <person name="Saif S."/>
            <person name="Shea T."/>
            <person name="Sisk P."/>
            <person name="Sykes S."/>
            <person name="Wortman J."/>
            <person name="Nusbaum C."/>
            <person name="Birren B."/>
        </authorList>
    </citation>
    <scope>NUCLEOTIDE SEQUENCE [LARGE SCALE GENOMIC DNA]</scope>
    <source>
        <strain evidence="13 14">DSM 19448</strain>
    </source>
</reference>
<dbReference type="PANTHER" id="PTHR10277:SF9">
    <property type="entry name" value="2-ISOPROPYLMALATE SYNTHASE 1, CHLOROPLASTIC-RELATED"/>
    <property type="match status" value="1"/>
</dbReference>
<dbReference type="HAMAP" id="MF_01025">
    <property type="entry name" value="LeuA_type1"/>
    <property type="match status" value="1"/>
</dbReference>
<dbReference type="PROSITE" id="PS00815">
    <property type="entry name" value="AIPM_HOMOCIT_SYNTH_1"/>
    <property type="match status" value="1"/>
</dbReference>
<dbReference type="GO" id="GO:0030145">
    <property type="term" value="F:manganese ion binding"/>
    <property type="evidence" value="ECO:0007669"/>
    <property type="project" value="UniProtKB-UniRule"/>
</dbReference>
<dbReference type="SUPFAM" id="SSF51569">
    <property type="entry name" value="Aldolase"/>
    <property type="match status" value="1"/>
</dbReference>
<dbReference type="PROSITE" id="PS00816">
    <property type="entry name" value="AIPM_HOMOCIT_SYNTH_2"/>
    <property type="match status" value="1"/>
</dbReference>
<dbReference type="InterPro" id="IPR050073">
    <property type="entry name" value="2-IPM_HCS-like"/>
</dbReference>
<dbReference type="InterPro" id="IPR054691">
    <property type="entry name" value="LeuA/HCS_post-cat"/>
</dbReference>
<comment type="catalytic activity">
    <reaction evidence="11">
        <text>3-methyl-2-oxobutanoate + acetyl-CoA + H2O = (2S)-2-isopropylmalate + CoA + H(+)</text>
        <dbReference type="Rhea" id="RHEA:21524"/>
        <dbReference type="ChEBI" id="CHEBI:1178"/>
        <dbReference type="ChEBI" id="CHEBI:11851"/>
        <dbReference type="ChEBI" id="CHEBI:15377"/>
        <dbReference type="ChEBI" id="CHEBI:15378"/>
        <dbReference type="ChEBI" id="CHEBI:57287"/>
        <dbReference type="ChEBI" id="CHEBI:57288"/>
        <dbReference type="EC" id="2.3.3.13"/>
    </reaction>
</comment>
<keyword evidence="10 11" id="KW-0100">Branched-chain amino acid biosynthesis</keyword>
<accession>A0A0F5JNU1</accession>
<dbReference type="NCBIfam" id="TIGR00973">
    <property type="entry name" value="leuA_bact"/>
    <property type="match status" value="1"/>
</dbReference>
<evidence type="ECO:0000259" key="12">
    <source>
        <dbReference type="PROSITE" id="PS50991"/>
    </source>
</evidence>